<evidence type="ECO:0000259" key="3">
    <source>
        <dbReference type="Pfam" id="PF23076"/>
    </source>
</evidence>
<dbReference type="InterPro" id="IPR057081">
    <property type="entry name" value="PH_N"/>
</dbReference>
<accession>A0A6A7C8K6</accession>
<dbReference type="AlphaFoldDB" id="A0A6A7C8K6"/>
<protein>
    <submittedName>
        <fullName evidence="4">Uncharacterized protein</fullName>
    </submittedName>
</protein>
<organism evidence="4 5">
    <name type="scientific">Piedraia hortae CBS 480.64</name>
    <dbReference type="NCBI Taxonomy" id="1314780"/>
    <lineage>
        <taxon>Eukaryota</taxon>
        <taxon>Fungi</taxon>
        <taxon>Dikarya</taxon>
        <taxon>Ascomycota</taxon>
        <taxon>Pezizomycotina</taxon>
        <taxon>Dothideomycetes</taxon>
        <taxon>Dothideomycetidae</taxon>
        <taxon>Capnodiales</taxon>
        <taxon>Piedraiaceae</taxon>
        <taxon>Piedraia</taxon>
    </lineage>
</organism>
<feature type="compositionally biased region" description="Basic and acidic residues" evidence="1">
    <location>
        <begin position="139"/>
        <end position="148"/>
    </location>
</feature>
<name>A0A6A7C8K6_9PEZI</name>
<evidence type="ECO:0000259" key="2">
    <source>
        <dbReference type="Pfam" id="PF23074"/>
    </source>
</evidence>
<evidence type="ECO:0000256" key="1">
    <source>
        <dbReference type="SAM" id="MobiDB-lite"/>
    </source>
</evidence>
<dbReference type="Pfam" id="PF23074">
    <property type="entry name" value="PH_FT_N"/>
    <property type="match status" value="1"/>
</dbReference>
<sequence length="290" mass="32906">MLFQEISDIFGADCSAAFYIRPHDFRARLTITIEYSEPWSDVPNIIITGSYMRCTLLSTVKITRHKSSLKLLRLRRPELNKPPNAAVHDDWAVLNFPTYESMVLFYCTFVAMKRQSQFRDANALPVGLQERAELCSKRERRQGLEHGRPRSRSNINEVPPLLPDGEGEDILSTGVIILPNNRPCTLRLCKDICSGVVRLDAAVEAPDGIETPLWTAFVTKYYVQGDVDWAELLEARHGLRKTVGLAAIRPKIYLFARGDGLLPESPKEGGYLIKFKDEICKLRDVRMLGR</sequence>
<dbReference type="OrthoDB" id="5345571at2759"/>
<evidence type="ECO:0000313" key="5">
    <source>
        <dbReference type="Proteomes" id="UP000799421"/>
    </source>
</evidence>
<dbReference type="Proteomes" id="UP000799421">
    <property type="component" value="Unassembled WGS sequence"/>
</dbReference>
<dbReference type="Pfam" id="PF23076">
    <property type="entry name" value="PH_FT_C"/>
    <property type="match status" value="1"/>
</dbReference>
<gene>
    <name evidence="4" type="ORF">K470DRAFT_85390</name>
</gene>
<reference evidence="4" key="1">
    <citation type="journal article" date="2020" name="Stud. Mycol.">
        <title>101 Dothideomycetes genomes: a test case for predicting lifestyles and emergence of pathogens.</title>
        <authorList>
            <person name="Haridas S."/>
            <person name="Albert R."/>
            <person name="Binder M."/>
            <person name="Bloem J."/>
            <person name="Labutti K."/>
            <person name="Salamov A."/>
            <person name="Andreopoulos B."/>
            <person name="Baker S."/>
            <person name="Barry K."/>
            <person name="Bills G."/>
            <person name="Bluhm B."/>
            <person name="Cannon C."/>
            <person name="Castanera R."/>
            <person name="Culley D."/>
            <person name="Daum C."/>
            <person name="Ezra D."/>
            <person name="Gonzalez J."/>
            <person name="Henrissat B."/>
            <person name="Kuo A."/>
            <person name="Liang C."/>
            <person name="Lipzen A."/>
            <person name="Lutzoni F."/>
            <person name="Magnuson J."/>
            <person name="Mondo S."/>
            <person name="Nolan M."/>
            <person name="Ohm R."/>
            <person name="Pangilinan J."/>
            <person name="Park H.-J."/>
            <person name="Ramirez L."/>
            <person name="Alfaro M."/>
            <person name="Sun H."/>
            <person name="Tritt A."/>
            <person name="Yoshinaga Y."/>
            <person name="Zwiers L.-H."/>
            <person name="Turgeon B."/>
            <person name="Goodwin S."/>
            <person name="Spatafora J."/>
            <person name="Crous P."/>
            <person name="Grigoriev I."/>
        </authorList>
    </citation>
    <scope>NUCLEOTIDE SEQUENCE</scope>
    <source>
        <strain evidence="4">CBS 480.64</strain>
    </source>
</reference>
<feature type="domain" description="PH" evidence="2">
    <location>
        <begin position="10"/>
        <end position="120"/>
    </location>
</feature>
<proteinExistence type="predicted"/>
<dbReference type="EMBL" id="MU005959">
    <property type="protein sequence ID" value="KAF2863906.1"/>
    <property type="molecule type" value="Genomic_DNA"/>
</dbReference>
<feature type="region of interest" description="Disordered" evidence="1">
    <location>
        <begin position="139"/>
        <end position="164"/>
    </location>
</feature>
<feature type="domain" description="PH" evidence="3">
    <location>
        <begin position="180"/>
        <end position="277"/>
    </location>
</feature>
<dbReference type="InterPro" id="IPR057082">
    <property type="entry name" value="PH_C"/>
</dbReference>
<keyword evidence="5" id="KW-1185">Reference proteome</keyword>
<evidence type="ECO:0000313" key="4">
    <source>
        <dbReference type="EMBL" id="KAF2863906.1"/>
    </source>
</evidence>